<dbReference type="Pfam" id="PF12762">
    <property type="entry name" value="DDE_Tnp_IS1595"/>
    <property type="match status" value="1"/>
</dbReference>
<dbReference type="EMBL" id="CP003985">
    <property type="protein sequence ID" value="AGF79564.1"/>
    <property type="molecule type" value="Genomic_DNA"/>
</dbReference>
<gene>
    <name evidence="2" type="ordered locus">UWK_03035</name>
</gene>
<name>M1NJ46_DESSD</name>
<dbReference type="STRING" id="1167006.UWK_03035"/>
<dbReference type="Proteomes" id="UP000011721">
    <property type="component" value="Chromosome"/>
</dbReference>
<organism evidence="2 3">
    <name type="scientific">Desulfocapsa sulfexigens (strain DSM 10523 / SB164P1)</name>
    <dbReference type="NCBI Taxonomy" id="1167006"/>
    <lineage>
        <taxon>Bacteria</taxon>
        <taxon>Pseudomonadati</taxon>
        <taxon>Thermodesulfobacteriota</taxon>
        <taxon>Desulfobulbia</taxon>
        <taxon>Desulfobulbales</taxon>
        <taxon>Desulfocapsaceae</taxon>
        <taxon>Desulfocapsa</taxon>
    </lineage>
</organism>
<dbReference type="RefSeq" id="WP_015405248.1">
    <property type="nucleotide sequence ID" value="NC_020304.1"/>
</dbReference>
<protein>
    <recommendedName>
        <fullName evidence="1">ISXO2-like transposase domain-containing protein</fullName>
    </recommendedName>
</protein>
<evidence type="ECO:0000259" key="1">
    <source>
        <dbReference type="SMART" id="SM01126"/>
    </source>
</evidence>
<dbReference type="AlphaFoldDB" id="M1NJ46"/>
<evidence type="ECO:0000313" key="3">
    <source>
        <dbReference type="Proteomes" id="UP000011721"/>
    </source>
</evidence>
<dbReference type="PATRIC" id="fig|1167006.5.peg.3277"/>
<dbReference type="Pfam" id="PF12760">
    <property type="entry name" value="Zn_ribbon_IS1595"/>
    <property type="match status" value="1"/>
</dbReference>
<accession>M1NJ46</accession>
<evidence type="ECO:0000313" key="2">
    <source>
        <dbReference type="EMBL" id="AGF79564.1"/>
    </source>
</evidence>
<dbReference type="SMART" id="SM01126">
    <property type="entry name" value="DDE_Tnp_IS1595"/>
    <property type="match status" value="1"/>
</dbReference>
<dbReference type="eggNOG" id="COG3677">
    <property type="taxonomic scope" value="Bacteria"/>
</dbReference>
<feature type="domain" description="ISXO2-like transposase" evidence="1">
    <location>
        <begin position="148"/>
        <end position="265"/>
    </location>
</feature>
<dbReference type="InterPro" id="IPR024445">
    <property type="entry name" value="Tnp_ISXO2-like"/>
</dbReference>
<sequence>MQAIHFHIESFPKTLDEFKRLFNNEEKSLRFLFSKRWPNGFECPYCNWLDDNLIPTKTRTCGHCGHPTSITTNTIMHGTKKPLSQWLISIYWLTSTAGGNSAKDLQRLLKLSSYQTAWTWLQKLRMAMAIADKKRCSKTVEISSDTISLGGEAHNKPLILAAAEIVLPAGITGRIKMATISSFNSETVNSFLEQHVAPGASLITPEDTQYKLITGNNFVTITDPAIYRTKQIIKSFEIWINKIHRGGVAAKHLQLYLDEFCFRRNAEMLPDREAIFNLLLSGVISKKSLSYKSIISQSTTE</sequence>
<reference evidence="3" key="1">
    <citation type="journal article" date="2013" name="Stand. Genomic Sci.">
        <title>Complete genome sequence of Desulfocapsa sulfexigens, a marine deltaproteobacterium specialized in disproportionating inorganic sulfur compounds.</title>
        <authorList>
            <person name="Finster K.W."/>
            <person name="Kjeldsen K.U."/>
            <person name="Kube M."/>
            <person name="Reinhardt R."/>
            <person name="Mussmann M."/>
            <person name="Amann R."/>
            <person name="Schreiber L."/>
        </authorList>
    </citation>
    <scope>NUCLEOTIDE SEQUENCE [LARGE SCALE GENOMIC DNA]</scope>
    <source>
        <strain evidence="3">DSM 10523 / SB164P1</strain>
    </source>
</reference>
<dbReference type="HOGENOM" id="CLU_044348_1_4_7"/>
<dbReference type="NCBIfam" id="NF033547">
    <property type="entry name" value="transpos_IS1595"/>
    <property type="match status" value="1"/>
</dbReference>
<dbReference type="KEGG" id="dsf:UWK_03035"/>
<dbReference type="OrthoDB" id="5417360at2"/>
<proteinExistence type="predicted"/>
<keyword evidence="3" id="KW-1185">Reference proteome</keyword>
<dbReference type="InterPro" id="IPR024442">
    <property type="entry name" value="Transposase_Zn_ribbon"/>
</dbReference>